<feature type="non-terminal residue" evidence="1">
    <location>
        <position position="62"/>
    </location>
</feature>
<dbReference type="Proteomes" id="UP000265618">
    <property type="component" value="Unassembled WGS sequence"/>
</dbReference>
<evidence type="ECO:0000313" key="1">
    <source>
        <dbReference type="EMBL" id="GIQ92652.1"/>
    </source>
</evidence>
<organism evidence="1 2">
    <name type="scientific">Kipferlia bialata</name>
    <dbReference type="NCBI Taxonomy" id="797122"/>
    <lineage>
        <taxon>Eukaryota</taxon>
        <taxon>Metamonada</taxon>
        <taxon>Carpediemonas-like organisms</taxon>
        <taxon>Kipferlia</taxon>
    </lineage>
</organism>
<gene>
    <name evidence="1" type="ORF">KIPB_016548</name>
</gene>
<dbReference type="EMBL" id="BDIP01010198">
    <property type="protein sequence ID" value="GIQ92652.1"/>
    <property type="molecule type" value="Genomic_DNA"/>
</dbReference>
<dbReference type="AlphaFoldDB" id="A0A9K3GRC5"/>
<evidence type="ECO:0000313" key="2">
    <source>
        <dbReference type="Proteomes" id="UP000265618"/>
    </source>
</evidence>
<feature type="non-terminal residue" evidence="1">
    <location>
        <position position="1"/>
    </location>
</feature>
<name>A0A9K3GRC5_9EUKA</name>
<proteinExistence type="predicted"/>
<accession>A0A9K3GRC5</accession>
<protein>
    <submittedName>
        <fullName evidence="1">Uncharacterized protein</fullName>
    </submittedName>
</protein>
<comment type="caution">
    <text evidence="1">The sequence shown here is derived from an EMBL/GenBank/DDBJ whole genome shotgun (WGS) entry which is preliminary data.</text>
</comment>
<keyword evidence="2" id="KW-1185">Reference proteome</keyword>
<reference evidence="1 2" key="1">
    <citation type="journal article" date="2018" name="PLoS ONE">
        <title>The draft genome of Kipferlia bialata reveals reductive genome evolution in fornicate parasites.</title>
        <authorList>
            <person name="Tanifuji G."/>
            <person name="Takabayashi S."/>
            <person name="Kume K."/>
            <person name="Takagi M."/>
            <person name="Nakayama T."/>
            <person name="Kamikawa R."/>
            <person name="Inagaki Y."/>
            <person name="Hashimoto T."/>
        </authorList>
    </citation>
    <scope>NUCLEOTIDE SEQUENCE [LARGE SCALE GENOMIC DNA]</scope>
    <source>
        <strain evidence="1">NY0173</strain>
    </source>
</reference>
<sequence>PFVDVPSAPVPASVPVHCTEDGTSCVIEHRSFYTLDSATMPSVSDTTCSTHSATYQVLVGLE</sequence>